<keyword evidence="2" id="KW-1185">Reference proteome</keyword>
<dbReference type="EMBL" id="JAWIIV010000008">
    <property type="protein sequence ID" value="MEC4719765.1"/>
    <property type="molecule type" value="Genomic_DNA"/>
</dbReference>
<accession>A0ABU6J7Y8</accession>
<name>A0ABU6J7Y8_9BURK</name>
<dbReference type="Proteomes" id="UP001352263">
    <property type="component" value="Unassembled WGS sequence"/>
</dbReference>
<reference evidence="1 2" key="1">
    <citation type="submission" date="2023-10" db="EMBL/GenBank/DDBJ databases">
        <title>Noviherbaspirillum sp. CPCC 100848 genome assembly.</title>
        <authorList>
            <person name="Li X.Y."/>
            <person name="Fang X.M."/>
        </authorList>
    </citation>
    <scope>NUCLEOTIDE SEQUENCE [LARGE SCALE GENOMIC DNA]</scope>
    <source>
        <strain evidence="1 2">CPCC 100848</strain>
    </source>
</reference>
<evidence type="ECO:0000313" key="1">
    <source>
        <dbReference type="EMBL" id="MEC4719765.1"/>
    </source>
</evidence>
<evidence type="ECO:0000313" key="2">
    <source>
        <dbReference type="Proteomes" id="UP001352263"/>
    </source>
</evidence>
<dbReference type="InterPro" id="IPR023393">
    <property type="entry name" value="START-like_dom_sf"/>
</dbReference>
<gene>
    <name evidence="1" type="ORF">RY831_11445</name>
</gene>
<dbReference type="Pfam" id="PF10604">
    <property type="entry name" value="Polyketide_cyc2"/>
    <property type="match status" value="1"/>
</dbReference>
<dbReference type="RefSeq" id="WP_326506479.1">
    <property type="nucleotide sequence ID" value="NZ_JAWIIV010000008.1"/>
</dbReference>
<dbReference type="SUPFAM" id="SSF55961">
    <property type="entry name" value="Bet v1-like"/>
    <property type="match status" value="1"/>
</dbReference>
<sequence length="171" mass="19660">MPMAHERFEFDMPAPAEVVFDAFHYHCWRLRWDSLVSDTHVTDGAPCPYVGAVTENTGGGWMRGLAMSTRFVSFERPRLAAAAMVGRSFPFRSWAASMKHRPGREGRSVMVYTYTFEAGPPFLRWLIEPVVKRLFDRQTTRRFHRLQAFLAAHADEIVRWQHASAKDAEQG</sequence>
<dbReference type="Gene3D" id="3.30.530.20">
    <property type="match status" value="1"/>
</dbReference>
<comment type="caution">
    <text evidence="1">The sequence shown here is derived from an EMBL/GenBank/DDBJ whole genome shotgun (WGS) entry which is preliminary data.</text>
</comment>
<protein>
    <submittedName>
        <fullName evidence="1">SRPBCC family protein</fullName>
    </submittedName>
</protein>
<dbReference type="InterPro" id="IPR019587">
    <property type="entry name" value="Polyketide_cyclase/dehydratase"/>
</dbReference>
<organism evidence="1 2">
    <name type="scientific">Noviherbaspirillum album</name>
    <dbReference type="NCBI Taxonomy" id="3080276"/>
    <lineage>
        <taxon>Bacteria</taxon>
        <taxon>Pseudomonadati</taxon>
        <taxon>Pseudomonadota</taxon>
        <taxon>Betaproteobacteria</taxon>
        <taxon>Burkholderiales</taxon>
        <taxon>Oxalobacteraceae</taxon>
        <taxon>Noviherbaspirillum</taxon>
    </lineage>
</organism>
<proteinExistence type="predicted"/>